<feature type="compositionally biased region" description="Basic and acidic residues" evidence="1">
    <location>
        <begin position="16"/>
        <end position="29"/>
    </location>
</feature>
<proteinExistence type="predicted"/>
<evidence type="ECO:0000256" key="1">
    <source>
        <dbReference type="SAM" id="MobiDB-lite"/>
    </source>
</evidence>
<gene>
    <name evidence="2" type="ORF">ACHAW5_008634</name>
</gene>
<feature type="region of interest" description="Disordered" evidence="1">
    <location>
        <begin position="335"/>
        <end position="365"/>
    </location>
</feature>
<dbReference type="Proteomes" id="UP001530315">
    <property type="component" value="Unassembled WGS sequence"/>
</dbReference>
<keyword evidence="3" id="KW-1185">Reference proteome</keyword>
<feature type="region of interest" description="Disordered" evidence="1">
    <location>
        <begin position="16"/>
        <end position="44"/>
    </location>
</feature>
<name>A0ABD3N8X2_9STRA</name>
<protein>
    <submittedName>
        <fullName evidence="2">Uncharacterized protein</fullName>
    </submittedName>
</protein>
<sequence length="681" mass="74805">MLENLFQDIVSEIGHGRNGDAADHGDMRSIDMTPASSGARSYSLKRRSGEELLGGGSGGGGGSPFVEYGREYQRRRKNDDINVDGSSKVSFGNFSFDHFATDAPIPSFEVFGSLPKSSTEVADPMHPTTKPPPPPLPLPAPPSFDDDSVADLLHPSMGTLEHYDGELYRKLRDALPAPVVALPRPLVPDDATGTRLTVLRGSTRSRDDYEIEDCIASRAYAYNKFLREIQLAFEGCRYLLPGLQVESDDLNGAREGVGVSDWGGNINVSSFGSFVLGHTPGMRRSEKSQLNAVDLAIARRRVHCAIYAFGGRVTCRRSSKTHKPRVKSIFRIRHDTSSGNQSSNKSVSRVGGVEGGGSSMKKNNELSHTDSIVGRQKYEDNLRQQYFEHGNRLSWDVQANLSLTLTGARTSEDDDITLKQSGSTLSDGNQQSLRKNRCKKCGQAKIGHVCPYASSLLRNIGIMVYPAANAHVAHEPGKLAPALCETNNFISIKSGSFELVADGRKMLIAAPTAIGDNNMSPCNELVNDISLFRRKTLLGSPMTCSPIEDKNAGERRKANADDRITNWLFRPKMEITPDQYRLVTPSDASAMSERDYTYPQVPLTFDQRKSMSNTLFSLSKLVPTLTDECALVLTEARKRDQWDLAVAELMTQVVCVLHCSPCKDYTLEGLRRYLLVLGVVC</sequence>
<comment type="caution">
    <text evidence="2">The sequence shown here is derived from an EMBL/GenBank/DDBJ whole genome shotgun (WGS) entry which is preliminary data.</text>
</comment>
<dbReference type="AlphaFoldDB" id="A0ABD3N8X2"/>
<evidence type="ECO:0000313" key="3">
    <source>
        <dbReference type="Proteomes" id="UP001530315"/>
    </source>
</evidence>
<evidence type="ECO:0000313" key="2">
    <source>
        <dbReference type="EMBL" id="KAL3771007.1"/>
    </source>
</evidence>
<reference evidence="2 3" key="1">
    <citation type="submission" date="2024-10" db="EMBL/GenBank/DDBJ databases">
        <title>Updated reference genomes for cyclostephanoid diatoms.</title>
        <authorList>
            <person name="Roberts W.R."/>
            <person name="Alverson A.J."/>
        </authorList>
    </citation>
    <scope>NUCLEOTIDE SEQUENCE [LARGE SCALE GENOMIC DNA]</scope>
    <source>
        <strain evidence="2 3">AJA276-08</strain>
    </source>
</reference>
<organism evidence="2 3">
    <name type="scientific">Stephanodiscus triporus</name>
    <dbReference type="NCBI Taxonomy" id="2934178"/>
    <lineage>
        <taxon>Eukaryota</taxon>
        <taxon>Sar</taxon>
        <taxon>Stramenopiles</taxon>
        <taxon>Ochrophyta</taxon>
        <taxon>Bacillariophyta</taxon>
        <taxon>Coscinodiscophyceae</taxon>
        <taxon>Thalassiosirophycidae</taxon>
        <taxon>Stephanodiscales</taxon>
        <taxon>Stephanodiscaceae</taxon>
        <taxon>Stephanodiscus</taxon>
    </lineage>
</organism>
<dbReference type="EMBL" id="JALLAZ020001615">
    <property type="protein sequence ID" value="KAL3771007.1"/>
    <property type="molecule type" value="Genomic_DNA"/>
</dbReference>
<feature type="compositionally biased region" description="Low complexity" evidence="1">
    <location>
        <begin position="337"/>
        <end position="351"/>
    </location>
</feature>
<accession>A0ABD3N8X2</accession>